<dbReference type="GO" id="GO:0008483">
    <property type="term" value="F:transaminase activity"/>
    <property type="evidence" value="ECO:0007669"/>
    <property type="project" value="UniProtKB-KW"/>
</dbReference>
<dbReference type="GO" id="GO:1901605">
    <property type="term" value="P:alpha-amino acid metabolic process"/>
    <property type="evidence" value="ECO:0007669"/>
    <property type="project" value="TreeGrafter"/>
</dbReference>
<evidence type="ECO:0000259" key="5">
    <source>
        <dbReference type="Pfam" id="PF00155"/>
    </source>
</evidence>
<keyword evidence="3 6" id="KW-0808">Transferase</keyword>
<evidence type="ECO:0000256" key="3">
    <source>
        <dbReference type="ARBA" id="ARBA00022679"/>
    </source>
</evidence>
<dbReference type="Proteomes" id="UP000298058">
    <property type="component" value="Unassembled WGS sequence"/>
</dbReference>
<evidence type="ECO:0000313" key="6">
    <source>
        <dbReference type="EMBL" id="TGN17988.1"/>
    </source>
</evidence>
<dbReference type="Gene3D" id="3.90.1150.10">
    <property type="entry name" value="Aspartate Aminotransferase, domain 1"/>
    <property type="match status" value="1"/>
</dbReference>
<keyword evidence="7" id="KW-1185">Reference proteome</keyword>
<dbReference type="RefSeq" id="WP_135761555.1">
    <property type="nucleotide sequence ID" value="NZ_RQHW01000051.1"/>
</dbReference>
<dbReference type="InterPro" id="IPR015422">
    <property type="entry name" value="PyrdxlP-dep_Trfase_small"/>
</dbReference>
<protein>
    <submittedName>
        <fullName evidence="6">PLP-dependent aminotransferase family protein</fullName>
    </submittedName>
</protein>
<comment type="cofactor">
    <cofactor evidence="1">
        <name>pyridoxal 5'-phosphate</name>
        <dbReference type="ChEBI" id="CHEBI:597326"/>
    </cofactor>
</comment>
<dbReference type="InterPro" id="IPR015421">
    <property type="entry name" value="PyrdxlP-dep_Trfase_major"/>
</dbReference>
<sequence>MDVEWKQNLLSERTETFRPSLIREILKASLGKKDLLSFAGGLPDPSLLPLDVFRSAIDKVILDKSGIALQYGESQGYLPLREWISEFYYGGFGEEVSPSEIIITHGSQQGLDLIGKLFLDNRSRVLTESPTYLGALQAFQVYSPSFSTLTLEKDGVNLSELDEILKKEDITLFYTNPVFQNPSTYTWSESKKRQAAEILDSNECFLVEDEAYRLLDFEGKKHSSISSYRKRKDLCIQLGSFSKIVSPGFRLGWMRVPSGIFGKMILAKQANDLNSNQWSQLVVSEFLKECDWESYLSRIRSSYRERRDLFAETLKSEIPDFEFHIPDGGMFLWVRIPLTDSFLLFEETFKKGLAFVPGREFFPDSSDSSFLRMNFTVLSPSDMQKGVEILADVWKNYPREGT</sequence>
<dbReference type="InterPro" id="IPR050859">
    <property type="entry name" value="Class-I_PLP-dep_aminotransf"/>
</dbReference>
<dbReference type="AlphaFoldDB" id="A0A4R9M052"/>
<evidence type="ECO:0000313" key="7">
    <source>
        <dbReference type="Proteomes" id="UP000298058"/>
    </source>
</evidence>
<proteinExistence type="predicted"/>
<dbReference type="Pfam" id="PF00155">
    <property type="entry name" value="Aminotran_1_2"/>
    <property type="match status" value="1"/>
</dbReference>
<evidence type="ECO:0000256" key="2">
    <source>
        <dbReference type="ARBA" id="ARBA00022576"/>
    </source>
</evidence>
<dbReference type="SUPFAM" id="SSF53383">
    <property type="entry name" value="PLP-dependent transferases"/>
    <property type="match status" value="1"/>
</dbReference>
<feature type="domain" description="Aminotransferase class I/classII large" evidence="5">
    <location>
        <begin position="51"/>
        <end position="389"/>
    </location>
</feature>
<dbReference type="CDD" id="cd00609">
    <property type="entry name" value="AAT_like"/>
    <property type="match status" value="1"/>
</dbReference>
<comment type="caution">
    <text evidence="6">The sequence shown here is derived from an EMBL/GenBank/DDBJ whole genome shotgun (WGS) entry which is preliminary data.</text>
</comment>
<reference evidence="6" key="1">
    <citation type="journal article" date="2019" name="PLoS Negl. Trop. Dis.">
        <title>Revisiting the worldwide diversity of Leptospira species in the environment.</title>
        <authorList>
            <person name="Vincent A.T."/>
            <person name="Schiettekatte O."/>
            <person name="Bourhy P."/>
            <person name="Veyrier F.J."/>
            <person name="Picardeau M."/>
        </authorList>
    </citation>
    <scope>NUCLEOTIDE SEQUENCE [LARGE SCALE GENOMIC DNA]</scope>
    <source>
        <strain evidence="6">201300427</strain>
    </source>
</reference>
<evidence type="ECO:0000256" key="4">
    <source>
        <dbReference type="ARBA" id="ARBA00022898"/>
    </source>
</evidence>
<dbReference type="PANTHER" id="PTHR42790:SF19">
    <property type="entry name" value="KYNURENINE_ALPHA-AMINOADIPATE AMINOTRANSFERASE, MITOCHONDRIAL"/>
    <property type="match status" value="1"/>
</dbReference>
<evidence type="ECO:0000256" key="1">
    <source>
        <dbReference type="ARBA" id="ARBA00001933"/>
    </source>
</evidence>
<keyword evidence="2 6" id="KW-0032">Aminotransferase</keyword>
<dbReference type="Gene3D" id="3.40.640.10">
    <property type="entry name" value="Type I PLP-dependent aspartate aminotransferase-like (Major domain)"/>
    <property type="match status" value="1"/>
</dbReference>
<keyword evidence="4" id="KW-0663">Pyridoxal phosphate</keyword>
<dbReference type="PANTHER" id="PTHR42790">
    <property type="entry name" value="AMINOTRANSFERASE"/>
    <property type="match status" value="1"/>
</dbReference>
<organism evidence="6 7">
    <name type="scientific">Leptospira idonii</name>
    <dbReference type="NCBI Taxonomy" id="1193500"/>
    <lineage>
        <taxon>Bacteria</taxon>
        <taxon>Pseudomonadati</taxon>
        <taxon>Spirochaetota</taxon>
        <taxon>Spirochaetia</taxon>
        <taxon>Leptospirales</taxon>
        <taxon>Leptospiraceae</taxon>
        <taxon>Leptospira</taxon>
    </lineage>
</organism>
<dbReference type="GO" id="GO:0030170">
    <property type="term" value="F:pyridoxal phosphate binding"/>
    <property type="evidence" value="ECO:0007669"/>
    <property type="project" value="InterPro"/>
</dbReference>
<dbReference type="EMBL" id="RQHW01000051">
    <property type="protein sequence ID" value="TGN17988.1"/>
    <property type="molecule type" value="Genomic_DNA"/>
</dbReference>
<name>A0A4R9M052_9LEPT</name>
<dbReference type="OrthoDB" id="9802328at2"/>
<dbReference type="InterPro" id="IPR015424">
    <property type="entry name" value="PyrdxlP-dep_Trfase"/>
</dbReference>
<gene>
    <name evidence="6" type="ORF">EHS15_15755</name>
</gene>
<dbReference type="InterPro" id="IPR004839">
    <property type="entry name" value="Aminotransferase_I/II_large"/>
</dbReference>
<accession>A0A4R9M052</accession>